<accession>A0A454CT36</accession>
<dbReference type="Pfam" id="PF08811">
    <property type="entry name" value="DUF1800"/>
    <property type="match status" value="1"/>
</dbReference>
<dbReference type="Proteomes" id="UP000008367">
    <property type="component" value="Unassembled WGS sequence"/>
</dbReference>
<evidence type="ECO:0000313" key="2">
    <source>
        <dbReference type="Proteomes" id="UP000008367"/>
    </source>
</evidence>
<comment type="caution">
    <text evidence="1">The sequence shown here is derived from an EMBL/GenBank/DDBJ whole genome shotgun (WGS) entry which is preliminary data.</text>
</comment>
<evidence type="ECO:0008006" key="3">
    <source>
        <dbReference type="Google" id="ProtNLM"/>
    </source>
</evidence>
<name>A0A454CT36_VIBHA</name>
<reference evidence="1 2" key="1">
    <citation type="submission" date="2012-10" db="EMBL/GenBank/DDBJ databases">
        <title>Genome sequence of Vibrio Cholerae HENC-02.</title>
        <authorList>
            <person name="Eppinger M."/>
            <person name="Hasan N.A."/>
            <person name="Sengamalay N."/>
            <person name="Hine E."/>
            <person name="Su Q."/>
            <person name="Daugherty S.C."/>
            <person name="Young S."/>
            <person name="Sadzewicz L."/>
            <person name="Tallon L."/>
            <person name="Cebula T.A."/>
            <person name="Ravel J."/>
            <person name="Colwell R.R."/>
        </authorList>
    </citation>
    <scope>NUCLEOTIDE SEQUENCE [LARGE SCALE GENOMIC DNA]</scope>
    <source>
        <strain evidence="1 2">HENC-02</strain>
    </source>
</reference>
<sequence length="497" mass="57488">MNQAYIDAARTLQQCTFGPSQRDINDLVQSGSIENWVAQQTLIPSSSWLTHFEQDELNVPDLGQGLYYASSWTRMTVEGNDILRQRIGYTLSQLFVVSVKDPAFSAASKRRYMCNYFDGLLDNAFANFRDVIRFVSKSPIMGEYLTFVNNVSNELTAPDENYARELLQLFTLGPVKLRNNGEVRLDAEGNEMASYTQEDIEQLARVFTGWKFIDIRGNDKYSQPMLPRGEHDMGEKRILGKTFPAGVGAEDELEAVIEHLMKQNTLYTFVTKFFINKLVTSNPRAGYIRRVRRAFKRSDGDMQTLVVAILTDKDALRSGNSVGKLRDPLSVFTHAMRALQVKRRDGAMMWPKQFNWYSRTLPLSAPSVFYYYQPDDAPNHPDFNGLVAPEFNVYQWHDIYQYGIQFRELIARFEQENKDWYMDETLFIRYLAFDDEGVVDYLNEHLFAFQMSEQARQCYLDYLAQCPGRKPEWRKEIKNLVMNALLSPEFITQGETS</sequence>
<organism evidence="1 2">
    <name type="scientific">Vibrio harveyi</name>
    <name type="common">Beneckea harveyi</name>
    <dbReference type="NCBI Taxonomy" id="669"/>
    <lineage>
        <taxon>Bacteria</taxon>
        <taxon>Pseudomonadati</taxon>
        <taxon>Pseudomonadota</taxon>
        <taxon>Gammaproteobacteria</taxon>
        <taxon>Vibrionales</taxon>
        <taxon>Vibrionaceae</taxon>
        <taxon>Vibrio</taxon>
    </lineage>
</organism>
<dbReference type="EMBL" id="AJSR01002026">
    <property type="protein sequence ID" value="EKM29577.1"/>
    <property type="molecule type" value="Genomic_DNA"/>
</dbReference>
<protein>
    <recommendedName>
        <fullName evidence="3">DUF1800 domain-containing protein</fullName>
    </recommendedName>
</protein>
<dbReference type="STRING" id="669.AL538_27070"/>
<gene>
    <name evidence="1" type="ORF">VCHENC02_4620</name>
</gene>
<dbReference type="InterPro" id="IPR014917">
    <property type="entry name" value="DUF1800"/>
</dbReference>
<proteinExistence type="predicted"/>
<dbReference type="AlphaFoldDB" id="A0A454CT36"/>
<evidence type="ECO:0000313" key="1">
    <source>
        <dbReference type="EMBL" id="EKM29577.1"/>
    </source>
</evidence>